<dbReference type="SUPFAM" id="SSF49758">
    <property type="entry name" value="Calpain large subunit, middle domain (domain III)"/>
    <property type="match status" value="1"/>
</dbReference>
<dbReference type="AlphaFoldDB" id="A0A7S3Y2S7"/>
<feature type="compositionally biased region" description="Gly residues" evidence="1">
    <location>
        <begin position="110"/>
        <end position="128"/>
    </location>
</feature>
<evidence type="ECO:0000313" key="2">
    <source>
        <dbReference type="EMBL" id="CAE0639337.1"/>
    </source>
</evidence>
<dbReference type="EMBL" id="HBIU01039841">
    <property type="protein sequence ID" value="CAE0639337.1"/>
    <property type="molecule type" value="Transcribed_RNA"/>
</dbReference>
<sequence>MIGFYLMSGDRPNREGGGVYHEGKLWTESAFVPMHQVSTPENFYLDPLPDGKAYTIMPATFEPKKKGPFFISVVTDVEFTLKKESSSHKKDSKKKKSRDAAKRGSTNGRGSAGEGGAAASARGGGGGLDAKLDSGHRLDDGKEAEDGHDQGAKDVLPSKAVEEEK</sequence>
<dbReference type="InterPro" id="IPR036213">
    <property type="entry name" value="Calpain_III_sf"/>
</dbReference>
<evidence type="ECO:0000256" key="1">
    <source>
        <dbReference type="SAM" id="MobiDB-lite"/>
    </source>
</evidence>
<accession>A0A7S3Y2S7</accession>
<proteinExistence type="predicted"/>
<dbReference type="Gene3D" id="2.60.120.380">
    <property type="match status" value="1"/>
</dbReference>
<feature type="compositionally biased region" description="Basic and acidic residues" evidence="1">
    <location>
        <begin position="130"/>
        <end position="152"/>
    </location>
</feature>
<name>A0A7S3Y2S7_HETAK</name>
<reference evidence="2" key="1">
    <citation type="submission" date="2021-01" db="EMBL/GenBank/DDBJ databases">
        <authorList>
            <person name="Corre E."/>
            <person name="Pelletier E."/>
            <person name="Niang G."/>
            <person name="Scheremetjew M."/>
            <person name="Finn R."/>
            <person name="Kale V."/>
            <person name="Holt S."/>
            <person name="Cochrane G."/>
            <person name="Meng A."/>
            <person name="Brown T."/>
            <person name="Cohen L."/>
        </authorList>
    </citation>
    <scope>NUCLEOTIDE SEQUENCE</scope>
    <source>
        <strain evidence="2">CCMP3107</strain>
    </source>
</reference>
<feature type="region of interest" description="Disordered" evidence="1">
    <location>
        <begin position="81"/>
        <end position="165"/>
    </location>
</feature>
<organism evidence="2">
    <name type="scientific">Heterosigma akashiwo</name>
    <name type="common">Chromophytic alga</name>
    <name type="synonym">Heterosigma carterae</name>
    <dbReference type="NCBI Taxonomy" id="2829"/>
    <lineage>
        <taxon>Eukaryota</taxon>
        <taxon>Sar</taxon>
        <taxon>Stramenopiles</taxon>
        <taxon>Ochrophyta</taxon>
        <taxon>Raphidophyceae</taxon>
        <taxon>Chattonellales</taxon>
        <taxon>Chattonellaceae</taxon>
        <taxon>Heterosigma</taxon>
    </lineage>
</organism>
<protein>
    <submittedName>
        <fullName evidence="2">Uncharacterized protein</fullName>
    </submittedName>
</protein>
<gene>
    <name evidence="2" type="ORF">HAKA00212_LOCUS18152</name>
</gene>